<comment type="caution">
    <text evidence="2">The sequence shown here is derived from an EMBL/GenBank/DDBJ whole genome shotgun (WGS) entry which is preliminary data.</text>
</comment>
<dbReference type="SUPFAM" id="SSF56317">
    <property type="entry name" value="Carbon-nitrogen hydrolase"/>
    <property type="match status" value="1"/>
</dbReference>
<sequence>ENDNLFNTTLLLDPKGKIIAKYRKIHLFGFQSQEDSILKRGEEITVANTPWGKAGLSTCYDLRFPELYRKMVDKGAKFFLVASAWPHMRLDAWILFNRVRAHENLACLFSCNCAGTNNGKKYAGNSLFVDAMGKIIAQATEEENVLSAELDLTQVDTVRKNFSALDDRIFK</sequence>
<dbReference type="EMBL" id="BARS01021601">
    <property type="protein sequence ID" value="GAG05480.1"/>
    <property type="molecule type" value="Genomic_DNA"/>
</dbReference>
<gene>
    <name evidence="2" type="ORF">S01H1_34666</name>
</gene>
<dbReference type="AlphaFoldDB" id="X0UIS2"/>
<dbReference type="PROSITE" id="PS50263">
    <property type="entry name" value="CN_HYDROLASE"/>
    <property type="match status" value="1"/>
</dbReference>
<dbReference type="Pfam" id="PF00795">
    <property type="entry name" value="CN_hydrolase"/>
    <property type="match status" value="1"/>
</dbReference>
<dbReference type="PANTHER" id="PTHR23088">
    <property type="entry name" value="NITRILASE-RELATED"/>
    <property type="match status" value="1"/>
</dbReference>
<feature type="non-terminal residue" evidence="2">
    <location>
        <position position="1"/>
    </location>
</feature>
<dbReference type="Gene3D" id="3.60.110.10">
    <property type="entry name" value="Carbon-nitrogen hydrolase"/>
    <property type="match status" value="1"/>
</dbReference>
<dbReference type="PANTHER" id="PTHR23088:SF27">
    <property type="entry name" value="DEAMINATED GLUTATHIONE AMIDASE"/>
    <property type="match status" value="1"/>
</dbReference>
<dbReference type="InterPro" id="IPR003010">
    <property type="entry name" value="C-N_Hydrolase"/>
</dbReference>
<evidence type="ECO:0000313" key="2">
    <source>
        <dbReference type="EMBL" id="GAG05480.1"/>
    </source>
</evidence>
<feature type="domain" description="CN hydrolase" evidence="1">
    <location>
        <begin position="1"/>
        <end position="152"/>
    </location>
</feature>
<evidence type="ECO:0000259" key="1">
    <source>
        <dbReference type="PROSITE" id="PS50263"/>
    </source>
</evidence>
<dbReference type="InterPro" id="IPR001110">
    <property type="entry name" value="UPF0012_CS"/>
</dbReference>
<reference evidence="2" key="1">
    <citation type="journal article" date="2014" name="Front. Microbiol.">
        <title>High frequency of phylogenetically diverse reductive dehalogenase-homologous genes in deep subseafloor sedimentary metagenomes.</title>
        <authorList>
            <person name="Kawai M."/>
            <person name="Futagami T."/>
            <person name="Toyoda A."/>
            <person name="Takaki Y."/>
            <person name="Nishi S."/>
            <person name="Hori S."/>
            <person name="Arai W."/>
            <person name="Tsubouchi T."/>
            <person name="Morono Y."/>
            <person name="Uchiyama I."/>
            <person name="Ito T."/>
            <person name="Fujiyama A."/>
            <person name="Inagaki F."/>
            <person name="Takami H."/>
        </authorList>
    </citation>
    <scope>NUCLEOTIDE SEQUENCE</scope>
    <source>
        <strain evidence="2">Expedition CK06-06</strain>
    </source>
</reference>
<name>X0UIS2_9ZZZZ</name>
<dbReference type="InterPro" id="IPR036526">
    <property type="entry name" value="C-N_Hydrolase_sf"/>
</dbReference>
<dbReference type="PROSITE" id="PS01227">
    <property type="entry name" value="UPF0012"/>
    <property type="match status" value="1"/>
</dbReference>
<accession>X0UIS2</accession>
<organism evidence="2">
    <name type="scientific">marine sediment metagenome</name>
    <dbReference type="NCBI Taxonomy" id="412755"/>
    <lineage>
        <taxon>unclassified sequences</taxon>
        <taxon>metagenomes</taxon>
        <taxon>ecological metagenomes</taxon>
    </lineage>
</organism>
<protein>
    <recommendedName>
        <fullName evidence="1">CN hydrolase domain-containing protein</fullName>
    </recommendedName>
</protein>
<proteinExistence type="predicted"/>